<keyword evidence="2" id="KW-0175">Coiled coil</keyword>
<dbReference type="Proteomes" id="UP000184114">
    <property type="component" value="Unassembled WGS sequence"/>
</dbReference>
<dbReference type="STRING" id="1123404.SAMN02745784_00499"/>
<keyword evidence="3" id="KW-0472">Membrane</keyword>
<accession>A0A1M4SU54</accession>
<dbReference type="PANTHER" id="PTHR37313:SF2">
    <property type="entry name" value="UPF0749 PROTEIN YLXX"/>
    <property type="match status" value="1"/>
</dbReference>
<feature type="transmembrane region" description="Helical" evidence="3">
    <location>
        <begin position="7"/>
        <end position="25"/>
    </location>
</feature>
<keyword evidence="5" id="KW-1185">Reference proteome</keyword>
<dbReference type="GeneID" id="90995183"/>
<dbReference type="RefSeq" id="WP_234949966.1">
    <property type="nucleotide sequence ID" value="NZ_FQTY01000001.1"/>
</dbReference>
<reference evidence="5" key="1">
    <citation type="submission" date="2016-11" db="EMBL/GenBank/DDBJ databases">
        <authorList>
            <person name="Varghese N."/>
            <person name="Submissions S."/>
        </authorList>
    </citation>
    <scope>NUCLEOTIDE SEQUENCE [LARGE SCALE GENOMIC DNA]</scope>
    <source>
        <strain evidence="5">DSM 18095</strain>
    </source>
</reference>
<dbReference type="EMBL" id="FQTY01000001">
    <property type="protein sequence ID" value="SHE35784.1"/>
    <property type="molecule type" value="Genomic_DNA"/>
</dbReference>
<protein>
    <submittedName>
        <fullName evidence="4">Uncharacterized conserved protein YlxW, UPF0749 family</fullName>
    </submittedName>
</protein>
<name>A0A1M4SU54_9FIRM</name>
<keyword evidence="3" id="KW-1133">Transmembrane helix</keyword>
<dbReference type="PANTHER" id="PTHR37313">
    <property type="entry name" value="UPF0749 PROTEIN RV1825"/>
    <property type="match status" value="1"/>
</dbReference>
<evidence type="ECO:0000256" key="3">
    <source>
        <dbReference type="SAM" id="Phobius"/>
    </source>
</evidence>
<organism evidence="4 5">
    <name type="scientific">Tissierella praeacuta DSM 18095</name>
    <dbReference type="NCBI Taxonomy" id="1123404"/>
    <lineage>
        <taxon>Bacteria</taxon>
        <taxon>Bacillati</taxon>
        <taxon>Bacillota</taxon>
        <taxon>Tissierellia</taxon>
        <taxon>Tissierellales</taxon>
        <taxon>Tissierellaceae</taxon>
        <taxon>Tissierella</taxon>
    </lineage>
</organism>
<dbReference type="Pfam" id="PF05949">
    <property type="entry name" value="DUF881"/>
    <property type="match status" value="1"/>
</dbReference>
<comment type="similarity">
    <text evidence="1">Belongs to the UPF0749 family.</text>
</comment>
<gene>
    <name evidence="4" type="ORF">SAMN02745784_00499</name>
</gene>
<evidence type="ECO:0000256" key="1">
    <source>
        <dbReference type="ARBA" id="ARBA00009108"/>
    </source>
</evidence>
<sequence>MKNAKEYIALTVVSIFLGIILSIQFKTINKTVGEGILPTQRAQQLALELKKAQNERESQTKRIEELEAKIKQYEMGEVDKNVYAENLYKDTMKYRMLAGYLELEGPGIVMEINDPPVDLEFGESYSIVDELDLVLQVISVLNAADAEAISINDQRYTAFTEIEKAGNHIEINGVSTSAPIVIKAIGKPETLESALNLKGGIVTVLRNYDYLVRVNQESNIIIPKCRRIKEFIYSTPVEENTKQ</sequence>
<evidence type="ECO:0000313" key="5">
    <source>
        <dbReference type="Proteomes" id="UP000184114"/>
    </source>
</evidence>
<feature type="coiled-coil region" evidence="2">
    <location>
        <begin position="42"/>
        <end position="76"/>
    </location>
</feature>
<keyword evidence="3" id="KW-0812">Transmembrane</keyword>
<evidence type="ECO:0000256" key="2">
    <source>
        <dbReference type="SAM" id="Coils"/>
    </source>
</evidence>
<proteinExistence type="inferred from homology"/>
<dbReference type="InterPro" id="IPR010273">
    <property type="entry name" value="DUF881"/>
</dbReference>
<dbReference type="Gene3D" id="3.30.70.1880">
    <property type="entry name" value="Protein of unknown function DUF881"/>
    <property type="match status" value="1"/>
</dbReference>
<dbReference type="AlphaFoldDB" id="A0A1M4SU54"/>
<evidence type="ECO:0000313" key="4">
    <source>
        <dbReference type="EMBL" id="SHE35784.1"/>
    </source>
</evidence>